<comment type="caution">
    <text evidence="2">The sequence shown here is derived from an EMBL/GenBank/DDBJ whole genome shotgun (WGS) entry which is preliminary data.</text>
</comment>
<evidence type="ECO:0000313" key="3">
    <source>
        <dbReference type="Proteomes" id="UP000178323"/>
    </source>
</evidence>
<proteinExistence type="predicted"/>
<dbReference type="InterPro" id="IPR000305">
    <property type="entry name" value="GIY-YIG_endonuc"/>
</dbReference>
<organism evidence="2 3">
    <name type="scientific">Candidatus Falkowbacteria bacterium RBG_13_39_14</name>
    <dbReference type="NCBI Taxonomy" id="1797985"/>
    <lineage>
        <taxon>Bacteria</taxon>
        <taxon>Candidatus Falkowiibacteriota</taxon>
    </lineage>
</organism>
<dbReference type="Gene3D" id="3.40.1440.10">
    <property type="entry name" value="GIY-YIG endonuclease"/>
    <property type="match status" value="1"/>
</dbReference>
<protein>
    <recommendedName>
        <fullName evidence="1">GIY-YIG domain-containing protein</fullName>
    </recommendedName>
</protein>
<accession>A0A1F5S6R8</accession>
<name>A0A1F5S6R8_9BACT</name>
<feature type="domain" description="GIY-YIG" evidence="1">
    <location>
        <begin position="1"/>
        <end position="57"/>
    </location>
</feature>
<evidence type="ECO:0000313" key="2">
    <source>
        <dbReference type="EMBL" id="OGF22394.1"/>
    </source>
</evidence>
<dbReference type="AlphaFoldDB" id="A0A1F5S6R8"/>
<dbReference type="InterPro" id="IPR035901">
    <property type="entry name" value="GIY-YIG_endonuc_sf"/>
</dbReference>
<sequence length="82" mass="9608">MCYVYIIKFIYGKIYIGSTSDLKRRLQAHQKRGDFELVYYEAYKAESDARRREHNLKYFGKAYGQLKGRIKESVELCSKGAG</sequence>
<dbReference type="Pfam" id="PF01541">
    <property type="entry name" value="GIY-YIG"/>
    <property type="match status" value="1"/>
</dbReference>
<dbReference type="Proteomes" id="UP000178323">
    <property type="component" value="Unassembled WGS sequence"/>
</dbReference>
<dbReference type="STRING" id="1797985.A2Y83_04585"/>
<dbReference type="SUPFAM" id="SSF82771">
    <property type="entry name" value="GIY-YIG endonuclease"/>
    <property type="match status" value="1"/>
</dbReference>
<gene>
    <name evidence="2" type="ORF">A2Y83_04585</name>
</gene>
<reference evidence="2 3" key="1">
    <citation type="journal article" date="2016" name="Nat. Commun.">
        <title>Thousands of microbial genomes shed light on interconnected biogeochemical processes in an aquifer system.</title>
        <authorList>
            <person name="Anantharaman K."/>
            <person name="Brown C.T."/>
            <person name="Hug L.A."/>
            <person name="Sharon I."/>
            <person name="Castelle C.J."/>
            <person name="Probst A.J."/>
            <person name="Thomas B.C."/>
            <person name="Singh A."/>
            <person name="Wilkins M.J."/>
            <person name="Karaoz U."/>
            <person name="Brodie E.L."/>
            <person name="Williams K.H."/>
            <person name="Hubbard S.S."/>
            <person name="Banfield J.F."/>
        </authorList>
    </citation>
    <scope>NUCLEOTIDE SEQUENCE [LARGE SCALE GENOMIC DNA]</scope>
</reference>
<evidence type="ECO:0000259" key="1">
    <source>
        <dbReference type="Pfam" id="PF01541"/>
    </source>
</evidence>
<dbReference type="EMBL" id="MFFS01000028">
    <property type="protein sequence ID" value="OGF22394.1"/>
    <property type="molecule type" value="Genomic_DNA"/>
</dbReference>